<keyword evidence="2" id="KW-1003">Cell membrane</keyword>
<gene>
    <name evidence="8" type="ORF">PITCH_A2120003</name>
</gene>
<feature type="transmembrane region" description="Helical" evidence="6">
    <location>
        <begin position="195"/>
        <end position="214"/>
    </location>
</feature>
<dbReference type="InterPro" id="IPR050545">
    <property type="entry name" value="Mycobact_MmpL"/>
</dbReference>
<name>A0A445MXJ7_9BACT</name>
<reference evidence="8" key="1">
    <citation type="submission" date="2018-01" db="EMBL/GenBank/DDBJ databases">
        <authorList>
            <person name="Regsiter A."/>
            <person name="William W."/>
        </authorList>
    </citation>
    <scope>NUCLEOTIDE SEQUENCE</scope>
    <source>
        <strain evidence="8">TRIP AH-1</strain>
    </source>
</reference>
<dbReference type="Gene3D" id="1.20.1640.10">
    <property type="entry name" value="Multidrug efflux transporter AcrB transmembrane domain"/>
    <property type="match status" value="1"/>
</dbReference>
<evidence type="ECO:0000313" key="8">
    <source>
        <dbReference type="EMBL" id="SPD74195.1"/>
    </source>
</evidence>
<organism evidence="8">
    <name type="scientific">uncultured Desulfobacterium sp</name>
    <dbReference type="NCBI Taxonomy" id="201089"/>
    <lineage>
        <taxon>Bacteria</taxon>
        <taxon>Pseudomonadati</taxon>
        <taxon>Thermodesulfobacteriota</taxon>
        <taxon>Desulfobacteria</taxon>
        <taxon>Desulfobacterales</taxon>
        <taxon>Desulfobacteriaceae</taxon>
        <taxon>Desulfobacterium</taxon>
        <taxon>environmental samples</taxon>
    </lineage>
</organism>
<evidence type="ECO:0000256" key="1">
    <source>
        <dbReference type="ARBA" id="ARBA00004651"/>
    </source>
</evidence>
<feature type="transmembrane region" description="Helical" evidence="6">
    <location>
        <begin position="266"/>
        <end position="286"/>
    </location>
</feature>
<evidence type="ECO:0000256" key="4">
    <source>
        <dbReference type="ARBA" id="ARBA00022989"/>
    </source>
</evidence>
<dbReference type="EMBL" id="OJIN01000127">
    <property type="protein sequence ID" value="SPD74195.1"/>
    <property type="molecule type" value="Genomic_DNA"/>
</dbReference>
<feature type="domain" description="Membrane transport protein MMPL" evidence="7">
    <location>
        <begin position="174"/>
        <end position="322"/>
    </location>
</feature>
<protein>
    <recommendedName>
        <fullName evidence="7">Membrane transport protein MMPL domain-containing protein</fullName>
    </recommendedName>
</protein>
<dbReference type="PANTHER" id="PTHR33406">
    <property type="entry name" value="MEMBRANE PROTEIN MJ1562-RELATED"/>
    <property type="match status" value="1"/>
</dbReference>
<evidence type="ECO:0000256" key="6">
    <source>
        <dbReference type="SAM" id="Phobius"/>
    </source>
</evidence>
<evidence type="ECO:0000256" key="5">
    <source>
        <dbReference type="ARBA" id="ARBA00023136"/>
    </source>
</evidence>
<keyword evidence="4 6" id="KW-1133">Transmembrane helix</keyword>
<dbReference type="InterPro" id="IPR004869">
    <property type="entry name" value="MMPL_dom"/>
</dbReference>
<evidence type="ECO:0000256" key="2">
    <source>
        <dbReference type="ARBA" id="ARBA00022475"/>
    </source>
</evidence>
<keyword evidence="5 6" id="KW-0472">Membrane</keyword>
<dbReference type="AlphaFoldDB" id="A0A445MXJ7"/>
<sequence>MTTTYWGHPHKCAMPHNFYKATFPDTYAGCDTIDSIIKTLNKELHEGDAAWAAIPATPAMVGTCLGFYLTKLNAHDFDSYADPQLQNANMTFYFKNHMPGTVDAVVDNTQDYLEKLAVACKTLCKPDASPEISENGSVKLDFLPGAEIKMCGGNIGIEYAKNHELERVHYHIIGGVLLLIFILCVCTFRSVVAGAFLTIPLLASNAIAMSYMYLKGIGLSVNTLPVITVGLGVGIDFGIYLYSRYQEEYAQCRDLDKAVAVGNATAGKGVLFTAVTVIFPLALWYFMSGIKFQGEMGLFLAILLAVNLMSCLVFHPAITTLVKPKFIIKSSEFSNNNNG</sequence>
<dbReference type="PANTHER" id="PTHR33406:SF13">
    <property type="entry name" value="MEMBRANE PROTEIN YDFJ"/>
    <property type="match status" value="1"/>
</dbReference>
<feature type="transmembrane region" description="Helical" evidence="6">
    <location>
        <begin position="168"/>
        <end position="188"/>
    </location>
</feature>
<evidence type="ECO:0000259" key="7">
    <source>
        <dbReference type="Pfam" id="PF03176"/>
    </source>
</evidence>
<dbReference type="SUPFAM" id="SSF82866">
    <property type="entry name" value="Multidrug efflux transporter AcrB transmembrane domain"/>
    <property type="match status" value="1"/>
</dbReference>
<dbReference type="Pfam" id="PF03176">
    <property type="entry name" value="MMPL"/>
    <property type="match status" value="1"/>
</dbReference>
<accession>A0A445MXJ7</accession>
<proteinExistence type="predicted"/>
<keyword evidence="3 6" id="KW-0812">Transmembrane</keyword>
<feature type="transmembrane region" description="Helical" evidence="6">
    <location>
        <begin position="298"/>
        <end position="322"/>
    </location>
</feature>
<evidence type="ECO:0000256" key="3">
    <source>
        <dbReference type="ARBA" id="ARBA00022692"/>
    </source>
</evidence>
<dbReference type="GO" id="GO:0005886">
    <property type="term" value="C:plasma membrane"/>
    <property type="evidence" value="ECO:0007669"/>
    <property type="project" value="UniProtKB-SubCell"/>
</dbReference>
<comment type="subcellular location">
    <subcellularLocation>
        <location evidence="1">Cell membrane</location>
        <topology evidence="1">Multi-pass membrane protein</topology>
    </subcellularLocation>
</comment>
<feature type="transmembrane region" description="Helical" evidence="6">
    <location>
        <begin position="226"/>
        <end position="245"/>
    </location>
</feature>